<gene>
    <name evidence="2" type="ORF">ACFSSA_04635</name>
</gene>
<keyword evidence="1" id="KW-0472">Membrane</keyword>
<keyword evidence="1" id="KW-1133">Transmembrane helix</keyword>
<name>A0ABW5D8E8_9BACT</name>
<feature type="transmembrane region" description="Helical" evidence="1">
    <location>
        <begin position="162"/>
        <end position="185"/>
    </location>
</feature>
<proteinExistence type="predicted"/>
<feature type="transmembrane region" description="Helical" evidence="1">
    <location>
        <begin position="58"/>
        <end position="79"/>
    </location>
</feature>
<evidence type="ECO:0000313" key="2">
    <source>
        <dbReference type="EMBL" id="MFD2255955.1"/>
    </source>
</evidence>
<feature type="transmembrane region" description="Helical" evidence="1">
    <location>
        <begin position="230"/>
        <end position="251"/>
    </location>
</feature>
<organism evidence="2 3">
    <name type="scientific">Luteolibacter algae</name>
    <dbReference type="NCBI Taxonomy" id="454151"/>
    <lineage>
        <taxon>Bacteria</taxon>
        <taxon>Pseudomonadati</taxon>
        <taxon>Verrucomicrobiota</taxon>
        <taxon>Verrucomicrobiia</taxon>
        <taxon>Verrucomicrobiales</taxon>
        <taxon>Verrucomicrobiaceae</taxon>
        <taxon>Luteolibacter</taxon>
    </lineage>
</organism>
<dbReference type="EMBL" id="JBHUIT010000003">
    <property type="protein sequence ID" value="MFD2255955.1"/>
    <property type="molecule type" value="Genomic_DNA"/>
</dbReference>
<feature type="transmembrane region" description="Helical" evidence="1">
    <location>
        <begin position="91"/>
        <end position="112"/>
    </location>
</feature>
<reference evidence="3" key="1">
    <citation type="journal article" date="2019" name="Int. J. Syst. Evol. Microbiol.">
        <title>The Global Catalogue of Microorganisms (GCM) 10K type strain sequencing project: providing services to taxonomists for standard genome sequencing and annotation.</title>
        <authorList>
            <consortium name="The Broad Institute Genomics Platform"/>
            <consortium name="The Broad Institute Genome Sequencing Center for Infectious Disease"/>
            <person name="Wu L."/>
            <person name="Ma J."/>
        </authorList>
    </citation>
    <scope>NUCLEOTIDE SEQUENCE [LARGE SCALE GENOMIC DNA]</scope>
    <source>
        <strain evidence="3">CGMCC 4.7106</strain>
    </source>
</reference>
<accession>A0ABW5D8E8</accession>
<protein>
    <submittedName>
        <fullName evidence="2">Uncharacterized protein</fullName>
    </submittedName>
</protein>
<sequence length="293" mass="33675">MSEGLGTMNRRAHERARRQLDLNRRVNRRGEKSIWASIAIEDMAEQDAGDGVGLFRQLYRLLLGLVLLPLCWVTTWTFLRTFSHATVEKGFWQSAQFWYFTVGVVLMLGWFWSKLAQPFFLYLYVFGHEVTHAAFVKCFGGKVLEIEWGADGGYVTTDKTNWVIALSPYFVPFWSVIALILYVTVSIFTEIRPIGNLVFYSVIGATWAFHLAWTLWMIPRDQPDLSDNGTFLSLVLIWFGNLLVLVTLLCFSSPAPLESFREFGFSWLGTAATWGDQTLYWLEQFVAKVMTEI</sequence>
<dbReference type="RefSeq" id="WP_386818777.1">
    <property type="nucleotide sequence ID" value="NZ_JBHUIT010000003.1"/>
</dbReference>
<keyword evidence="1" id="KW-0812">Transmembrane</keyword>
<keyword evidence="3" id="KW-1185">Reference proteome</keyword>
<evidence type="ECO:0000256" key="1">
    <source>
        <dbReference type="SAM" id="Phobius"/>
    </source>
</evidence>
<dbReference type="Proteomes" id="UP001597375">
    <property type="component" value="Unassembled WGS sequence"/>
</dbReference>
<feature type="transmembrane region" description="Helical" evidence="1">
    <location>
        <begin position="197"/>
        <end position="218"/>
    </location>
</feature>
<comment type="caution">
    <text evidence="2">The sequence shown here is derived from an EMBL/GenBank/DDBJ whole genome shotgun (WGS) entry which is preliminary data.</text>
</comment>
<evidence type="ECO:0000313" key="3">
    <source>
        <dbReference type="Proteomes" id="UP001597375"/>
    </source>
</evidence>